<evidence type="ECO:0008006" key="8">
    <source>
        <dbReference type="Google" id="ProtNLM"/>
    </source>
</evidence>
<keyword evidence="7" id="KW-1185">Reference proteome</keyword>
<dbReference type="InterPro" id="IPR036259">
    <property type="entry name" value="MFS_trans_sf"/>
</dbReference>
<keyword evidence="3 5" id="KW-1133">Transmembrane helix</keyword>
<feature type="transmembrane region" description="Helical" evidence="5">
    <location>
        <begin position="415"/>
        <end position="438"/>
    </location>
</feature>
<evidence type="ECO:0000256" key="1">
    <source>
        <dbReference type="ARBA" id="ARBA00004141"/>
    </source>
</evidence>
<feature type="transmembrane region" description="Helical" evidence="5">
    <location>
        <begin position="315"/>
        <end position="336"/>
    </location>
</feature>
<dbReference type="AlphaFoldDB" id="A0A4T0FYL3"/>
<dbReference type="EMBL" id="SPNW01000004">
    <property type="protein sequence ID" value="TIA92924.1"/>
    <property type="molecule type" value="Genomic_DNA"/>
</dbReference>
<comment type="caution">
    <text evidence="6">The sequence shown here is derived from an EMBL/GenBank/DDBJ whole genome shotgun (WGS) entry which is preliminary data.</text>
</comment>
<feature type="transmembrane region" description="Helical" evidence="5">
    <location>
        <begin position="177"/>
        <end position="198"/>
    </location>
</feature>
<gene>
    <name evidence="6" type="ORF">E3P99_00430</name>
</gene>
<proteinExistence type="predicted"/>
<feature type="transmembrane region" description="Helical" evidence="5">
    <location>
        <begin position="48"/>
        <end position="67"/>
    </location>
</feature>
<protein>
    <recommendedName>
        <fullName evidence="8">Major facilitator superfamily (MFS) profile domain-containing protein</fullName>
    </recommendedName>
</protein>
<feature type="transmembrane region" description="Helical" evidence="5">
    <location>
        <begin position="87"/>
        <end position="106"/>
    </location>
</feature>
<evidence type="ECO:0000256" key="3">
    <source>
        <dbReference type="ARBA" id="ARBA00022989"/>
    </source>
</evidence>
<dbReference type="Gene3D" id="1.20.1250.20">
    <property type="entry name" value="MFS general substrate transporter like domains"/>
    <property type="match status" value="1"/>
</dbReference>
<organism evidence="6 7">
    <name type="scientific">Wallemia hederae</name>
    <dbReference type="NCBI Taxonomy" id="1540922"/>
    <lineage>
        <taxon>Eukaryota</taxon>
        <taxon>Fungi</taxon>
        <taxon>Dikarya</taxon>
        <taxon>Basidiomycota</taxon>
        <taxon>Wallemiomycotina</taxon>
        <taxon>Wallemiomycetes</taxon>
        <taxon>Wallemiales</taxon>
        <taxon>Wallemiaceae</taxon>
        <taxon>Wallemia</taxon>
    </lineage>
</organism>
<dbReference type="PANTHER" id="PTHR23502">
    <property type="entry name" value="MAJOR FACILITATOR SUPERFAMILY"/>
    <property type="match status" value="1"/>
</dbReference>
<keyword evidence="4 5" id="KW-0472">Membrane</keyword>
<dbReference type="SUPFAM" id="SSF103473">
    <property type="entry name" value="MFS general substrate transporter"/>
    <property type="match status" value="1"/>
</dbReference>
<evidence type="ECO:0000256" key="4">
    <source>
        <dbReference type="ARBA" id="ARBA00023136"/>
    </source>
</evidence>
<evidence type="ECO:0000313" key="6">
    <source>
        <dbReference type="EMBL" id="TIA92924.1"/>
    </source>
</evidence>
<dbReference type="GO" id="GO:0022857">
    <property type="term" value="F:transmembrane transporter activity"/>
    <property type="evidence" value="ECO:0007669"/>
    <property type="project" value="InterPro"/>
</dbReference>
<name>A0A4T0FYL3_9BASI</name>
<dbReference type="PANTHER" id="PTHR23502:SF134">
    <property type="entry name" value="MAJOR FACILITATOR SUPERFAMILY (MFS) PROFILE DOMAIN-CONTAINING PROTEIN-RELATED"/>
    <property type="match status" value="1"/>
</dbReference>
<feature type="transmembrane region" description="Helical" evidence="5">
    <location>
        <begin position="381"/>
        <end position="403"/>
    </location>
</feature>
<evidence type="ECO:0000256" key="5">
    <source>
        <dbReference type="SAM" id="Phobius"/>
    </source>
</evidence>
<feature type="transmembrane region" description="Helical" evidence="5">
    <location>
        <begin position="280"/>
        <end position="309"/>
    </location>
</feature>
<feature type="transmembrane region" description="Helical" evidence="5">
    <location>
        <begin position="356"/>
        <end position="375"/>
    </location>
</feature>
<evidence type="ECO:0000256" key="2">
    <source>
        <dbReference type="ARBA" id="ARBA00022692"/>
    </source>
</evidence>
<feature type="transmembrane region" description="Helical" evidence="5">
    <location>
        <begin position="147"/>
        <end position="165"/>
    </location>
</feature>
<sequence>MTAYNFGSTSTFDSSSTSQEPIYVEFDEPDEDGHSDNPLLWSTTRKRALLTACIGFCFLISGCSSAFSQGQSQMVSDLNTTDLLGELALGMYIIGYSVSPPLLAPCSEELGRTFMYQISYGLYFILFIPIALARNIATVIVCRFLQGAFASAGTSLVAGTISDLLTNGREKDIVVSIFAYSAVFAMGLFPIPFGWIVVYDSVSGWRLIQFIQMGMAGVWALFMFAVMRETRSHVILIRKARRLAKLTGLPYRSKIEKPKLSQLLRVSCIRPLEMLVKEPIITFFSAWLALAWSFYFAIIASISHVFGILYDYNQGQLGCIYTSLAVGVTVSLLFNFCVQDRLYRINFVKRGPEARLYAAMIIGPLLPIGCFIYGWTSYSYIPFIAPCIGLAVLTGAIFTIYLAATQYVMDAYGPYAASGVGSLSIVRNLCAGFWPLFINDFYDIGNGFRLAPTIIGIAALLFTATSYILFFLGSKIRARSKFAKDLACTDGKVMVSKSTETV</sequence>
<keyword evidence="2 5" id="KW-0812">Transmembrane</keyword>
<dbReference type="OrthoDB" id="5376138at2759"/>
<feature type="transmembrane region" description="Helical" evidence="5">
    <location>
        <begin position="118"/>
        <end position="141"/>
    </location>
</feature>
<evidence type="ECO:0000313" key="7">
    <source>
        <dbReference type="Proteomes" id="UP000310189"/>
    </source>
</evidence>
<feature type="transmembrane region" description="Helical" evidence="5">
    <location>
        <begin position="450"/>
        <end position="472"/>
    </location>
</feature>
<comment type="subcellular location">
    <subcellularLocation>
        <location evidence="1">Membrane</location>
        <topology evidence="1">Multi-pass membrane protein</topology>
    </subcellularLocation>
</comment>
<accession>A0A4T0FYL3</accession>
<feature type="transmembrane region" description="Helical" evidence="5">
    <location>
        <begin position="204"/>
        <end position="226"/>
    </location>
</feature>
<dbReference type="InterPro" id="IPR011701">
    <property type="entry name" value="MFS"/>
</dbReference>
<dbReference type="GO" id="GO:0005886">
    <property type="term" value="C:plasma membrane"/>
    <property type="evidence" value="ECO:0007669"/>
    <property type="project" value="TreeGrafter"/>
</dbReference>
<dbReference type="Proteomes" id="UP000310189">
    <property type="component" value="Unassembled WGS sequence"/>
</dbReference>
<dbReference type="Pfam" id="PF07690">
    <property type="entry name" value="MFS_1"/>
    <property type="match status" value="1"/>
</dbReference>
<reference evidence="6 7" key="1">
    <citation type="submission" date="2019-03" db="EMBL/GenBank/DDBJ databases">
        <title>Sequencing 23 genomes of Wallemia ichthyophaga.</title>
        <authorList>
            <person name="Gostincar C."/>
        </authorList>
    </citation>
    <scope>NUCLEOTIDE SEQUENCE [LARGE SCALE GENOMIC DNA]</scope>
    <source>
        <strain evidence="6 7">EXF-5753</strain>
    </source>
</reference>